<evidence type="ECO:0000313" key="8">
    <source>
        <dbReference type="EMBL" id="TWH64850.1"/>
    </source>
</evidence>
<feature type="region of interest" description="Disordered" evidence="7">
    <location>
        <begin position="61"/>
        <end position="81"/>
    </location>
</feature>
<dbReference type="Proteomes" id="UP000319627">
    <property type="component" value="Unassembled WGS sequence"/>
</dbReference>
<reference evidence="8 9" key="1">
    <citation type="submission" date="2019-07" db="EMBL/GenBank/DDBJ databases">
        <title>Genomic Encyclopedia of Type Strains, Phase I: the one thousand microbial genomes (KMG-I) project.</title>
        <authorList>
            <person name="Kyrpides N."/>
        </authorList>
    </citation>
    <scope>NUCLEOTIDE SEQUENCE [LARGE SCALE GENOMIC DNA]</scope>
    <source>
        <strain evidence="8 9">DSM 375</strain>
    </source>
</reference>
<dbReference type="PANTHER" id="PTHR34137:SF1">
    <property type="entry name" value="EXODEOXYRIBONUCLEASE 7 SMALL SUBUNIT"/>
    <property type="match status" value="1"/>
</dbReference>
<organism evidence="8 9">
    <name type="scientific">Azomonas agilis</name>
    <dbReference type="NCBI Taxonomy" id="116849"/>
    <lineage>
        <taxon>Bacteria</taxon>
        <taxon>Pseudomonadati</taxon>
        <taxon>Pseudomonadota</taxon>
        <taxon>Gammaproteobacteria</taxon>
        <taxon>Pseudomonadales</taxon>
        <taxon>Pseudomonadaceae</taxon>
        <taxon>Azomonas</taxon>
    </lineage>
</organism>
<dbReference type="GO" id="GO:0009318">
    <property type="term" value="C:exodeoxyribonuclease VII complex"/>
    <property type="evidence" value="ECO:0007669"/>
    <property type="project" value="UniProtKB-UniRule"/>
</dbReference>
<comment type="catalytic activity">
    <reaction evidence="6">
        <text>Exonucleolytic cleavage in either 5'- to 3'- or 3'- to 5'-direction to yield nucleoside 5'-phosphates.</text>
        <dbReference type="EC" id="3.1.11.6"/>
    </reaction>
</comment>
<name>A0A562I1G8_9GAMM</name>
<dbReference type="OrthoDB" id="9801128at2"/>
<dbReference type="EC" id="3.1.11.6" evidence="6"/>
<evidence type="ECO:0000256" key="5">
    <source>
        <dbReference type="ARBA" id="ARBA00022839"/>
    </source>
</evidence>
<keyword evidence="4 6" id="KW-0378">Hydrolase</keyword>
<dbReference type="Gene3D" id="1.10.287.1040">
    <property type="entry name" value="Exonuclease VII, small subunit"/>
    <property type="match status" value="1"/>
</dbReference>
<comment type="subunit">
    <text evidence="6">Heterooligomer composed of large and small subunits.</text>
</comment>
<evidence type="ECO:0000256" key="3">
    <source>
        <dbReference type="ARBA" id="ARBA00022722"/>
    </source>
</evidence>
<evidence type="ECO:0000313" key="9">
    <source>
        <dbReference type="Proteomes" id="UP000319627"/>
    </source>
</evidence>
<dbReference type="Pfam" id="PF02609">
    <property type="entry name" value="Exonuc_VII_S"/>
    <property type="match status" value="1"/>
</dbReference>
<keyword evidence="2 6" id="KW-0963">Cytoplasm</keyword>
<dbReference type="NCBIfam" id="TIGR01280">
    <property type="entry name" value="xseB"/>
    <property type="match status" value="1"/>
</dbReference>
<keyword evidence="5 6" id="KW-0269">Exonuclease</keyword>
<dbReference type="GO" id="GO:0008855">
    <property type="term" value="F:exodeoxyribonuclease VII activity"/>
    <property type="evidence" value="ECO:0007669"/>
    <property type="project" value="UniProtKB-UniRule"/>
</dbReference>
<protein>
    <recommendedName>
        <fullName evidence="6">Exodeoxyribonuclease 7 small subunit</fullName>
        <ecNumber evidence="6">3.1.11.6</ecNumber>
    </recommendedName>
    <alternativeName>
        <fullName evidence="6">Exodeoxyribonuclease VII small subunit</fullName>
        <shortName evidence="6">Exonuclease VII small subunit</shortName>
    </alternativeName>
</protein>
<sequence>MARKKHTPSFEQQLECLQQQVERLESGTLPLEEALECFEQGIRLIKECQSLLSQAEQRIQTLTQPMTSSSAPKGVSDSEHD</sequence>
<evidence type="ECO:0000256" key="7">
    <source>
        <dbReference type="SAM" id="MobiDB-lite"/>
    </source>
</evidence>
<dbReference type="EMBL" id="VLKG01000007">
    <property type="protein sequence ID" value="TWH64850.1"/>
    <property type="molecule type" value="Genomic_DNA"/>
</dbReference>
<proteinExistence type="inferred from homology"/>
<dbReference type="AlphaFoldDB" id="A0A562I1G8"/>
<comment type="caution">
    <text evidence="8">The sequence shown here is derived from an EMBL/GenBank/DDBJ whole genome shotgun (WGS) entry which is preliminary data.</text>
</comment>
<comment type="function">
    <text evidence="6">Bidirectionally degrades single-stranded DNA into large acid-insoluble oligonucleotides, which are then degraded further into small acid-soluble oligonucleotides.</text>
</comment>
<dbReference type="SUPFAM" id="SSF116842">
    <property type="entry name" value="XseB-like"/>
    <property type="match status" value="1"/>
</dbReference>
<dbReference type="NCBIfam" id="NF002140">
    <property type="entry name" value="PRK00977.1-4"/>
    <property type="match status" value="1"/>
</dbReference>
<dbReference type="GO" id="GO:0005829">
    <property type="term" value="C:cytosol"/>
    <property type="evidence" value="ECO:0007669"/>
    <property type="project" value="TreeGrafter"/>
</dbReference>
<dbReference type="GO" id="GO:0006308">
    <property type="term" value="P:DNA catabolic process"/>
    <property type="evidence" value="ECO:0007669"/>
    <property type="project" value="UniProtKB-UniRule"/>
</dbReference>
<dbReference type="PIRSF" id="PIRSF006488">
    <property type="entry name" value="Exonuc_VII_S"/>
    <property type="match status" value="1"/>
</dbReference>
<dbReference type="InterPro" id="IPR003761">
    <property type="entry name" value="Exonuc_VII_S"/>
</dbReference>
<feature type="compositionally biased region" description="Polar residues" evidence="7">
    <location>
        <begin position="61"/>
        <end position="71"/>
    </location>
</feature>
<evidence type="ECO:0000256" key="4">
    <source>
        <dbReference type="ARBA" id="ARBA00022801"/>
    </source>
</evidence>
<gene>
    <name evidence="6" type="primary">xseB</name>
    <name evidence="8" type="ORF">LX59_02198</name>
</gene>
<evidence type="ECO:0000256" key="2">
    <source>
        <dbReference type="ARBA" id="ARBA00022490"/>
    </source>
</evidence>
<evidence type="ECO:0000256" key="1">
    <source>
        <dbReference type="ARBA" id="ARBA00009998"/>
    </source>
</evidence>
<dbReference type="HAMAP" id="MF_00337">
    <property type="entry name" value="Exonuc_7_S"/>
    <property type="match status" value="1"/>
</dbReference>
<accession>A0A562I1G8</accession>
<keyword evidence="3 6" id="KW-0540">Nuclease</keyword>
<evidence type="ECO:0000256" key="6">
    <source>
        <dbReference type="HAMAP-Rule" id="MF_00337"/>
    </source>
</evidence>
<dbReference type="PANTHER" id="PTHR34137">
    <property type="entry name" value="EXODEOXYRIBONUCLEASE 7 SMALL SUBUNIT"/>
    <property type="match status" value="1"/>
</dbReference>
<comment type="subcellular location">
    <subcellularLocation>
        <location evidence="6">Cytoplasm</location>
    </subcellularLocation>
</comment>
<dbReference type="InterPro" id="IPR037004">
    <property type="entry name" value="Exonuc_VII_ssu_sf"/>
</dbReference>
<keyword evidence="9" id="KW-1185">Reference proteome</keyword>
<comment type="similarity">
    <text evidence="1 6">Belongs to the XseB family.</text>
</comment>
<dbReference type="RefSeq" id="WP_144571890.1">
    <property type="nucleotide sequence ID" value="NZ_VLKG01000007.1"/>
</dbReference>